<accession>A0ABQ7GWM5</accession>
<keyword evidence="4" id="KW-1185">Reference proteome</keyword>
<gene>
    <name evidence="3" type="ORF">DUNSADRAFT_2008</name>
</gene>
<dbReference type="InterPro" id="IPR011992">
    <property type="entry name" value="EF-hand-dom_pair"/>
</dbReference>
<dbReference type="SUPFAM" id="SSF47473">
    <property type="entry name" value="EF-hand"/>
    <property type="match status" value="1"/>
</dbReference>
<dbReference type="PROSITE" id="PS50222">
    <property type="entry name" value="EF_HAND_2"/>
    <property type="match status" value="1"/>
</dbReference>
<dbReference type="PROSITE" id="PS51257">
    <property type="entry name" value="PROKAR_LIPOPROTEIN"/>
    <property type="match status" value="1"/>
</dbReference>
<proteinExistence type="predicted"/>
<sequence>MLHYRAVAASGTTSARSLSHSPLPSTSQGCSQPPLLLRRTCCRVKPQYYPDAEEDADVLQNAFHAAYEQTKPAALRVPGLQEFAAAIWQRRRAIPSQSYVDPLMHLFQEFDTDNDGVLESEEIASAFQSHGVQISAQQIQELIIAYENGREYVIKREEWPEFVHSLATSDLHVKEHYRADQSSLDEDGL</sequence>
<dbReference type="EMBL" id="MU069562">
    <property type="protein sequence ID" value="KAF5838917.1"/>
    <property type="molecule type" value="Genomic_DNA"/>
</dbReference>
<evidence type="ECO:0000313" key="4">
    <source>
        <dbReference type="Proteomes" id="UP000815325"/>
    </source>
</evidence>
<evidence type="ECO:0000313" key="3">
    <source>
        <dbReference type="EMBL" id="KAF5838917.1"/>
    </source>
</evidence>
<dbReference type="InterPro" id="IPR002048">
    <property type="entry name" value="EF_hand_dom"/>
</dbReference>
<dbReference type="Proteomes" id="UP000815325">
    <property type="component" value="Unassembled WGS sequence"/>
</dbReference>
<dbReference type="Pfam" id="PF13405">
    <property type="entry name" value="EF-hand_6"/>
    <property type="match status" value="1"/>
</dbReference>
<evidence type="ECO:0000256" key="1">
    <source>
        <dbReference type="ARBA" id="ARBA00022837"/>
    </source>
</evidence>
<comment type="caution">
    <text evidence="3">The sequence shown here is derived from an EMBL/GenBank/DDBJ whole genome shotgun (WGS) entry which is preliminary data.</text>
</comment>
<dbReference type="InterPro" id="IPR018247">
    <property type="entry name" value="EF_Hand_1_Ca_BS"/>
</dbReference>
<protein>
    <recommendedName>
        <fullName evidence="2">EF-hand domain-containing protein</fullName>
    </recommendedName>
</protein>
<name>A0ABQ7GWM5_DUNSA</name>
<organism evidence="3 4">
    <name type="scientific">Dunaliella salina</name>
    <name type="common">Green alga</name>
    <name type="synonym">Protococcus salinus</name>
    <dbReference type="NCBI Taxonomy" id="3046"/>
    <lineage>
        <taxon>Eukaryota</taxon>
        <taxon>Viridiplantae</taxon>
        <taxon>Chlorophyta</taxon>
        <taxon>core chlorophytes</taxon>
        <taxon>Chlorophyceae</taxon>
        <taxon>CS clade</taxon>
        <taxon>Chlamydomonadales</taxon>
        <taxon>Dunaliellaceae</taxon>
        <taxon>Dunaliella</taxon>
    </lineage>
</organism>
<dbReference type="PROSITE" id="PS00018">
    <property type="entry name" value="EF_HAND_1"/>
    <property type="match status" value="1"/>
</dbReference>
<evidence type="ECO:0000259" key="2">
    <source>
        <dbReference type="PROSITE" id="PS50222"/>
    </source>
</evidence>
<dbReference type="CDD" id="cd00051">
    <property type="entry name" value="EFh"/>
    <property type="match status" value="1"/>
</dbReference>
<dbReference type="Gene3D" id="1.10.238.10">
    <property type="entry name" value="EF-hand"/>
    <property type="match status" value="1"/>
</dbReference>
<keyword evidence="1" id="KW-0106">Calcium</keyword>
<reference evidence="3" key="1">
    <citation type="submission" date="2017-08" db="EMBL/GenBank/DDBJ databases">
        <authorList>
            <person name="Polle J.E."/>
            <person name="Barry K."/>
            <person name="Cushman J."/>
            <person name="Schmutz J."/>
            <person name="Tran D."/>
            <person name="Hathwaick L.T."/>
            <person name="Yim W.C."/>
            <person name="Jenkins J."/>
            <person name="Mckie-Krisberg Z.M."/>
            <person name="Prochnik S."/>
            <person name="Lindquist E."/>
            <person name="Dockter R.B."/>
            <person name="Adam C."/>
            <person name="Molina H."/>
            <person name="Bunkerborg J."/>
            <person name="Jin E."/>
            <person name="Buchheim M."/>
            <person name="Magnuson J."/>
        </authorList>
    </citation>
    <scope>NUCLEOTIDE SEQUENCE</scope>
    <source>
        <strain evidence="3">CCAP 19/18</strain>
    </source>
</reference>
<feature type="domain" description="EF-hand" evidence="2">
    <location>
        <begin position="98"/>
        <end position="133"/>
    </location>
</feature>